<dbReference type="FunFam" id="1.10.287.690:FF:000003">
    <property type="entry name" value="DNA polymerase"/>
    <property type="match status" value="1"/>
</dbReference>
<dbReference type="GO" id="GO:0000166">
    <property type="term" value="F:nucleotide binding"/>
    <property type="evidence" value="ECO:0007669"/>
    <property type="project" value="InterPro"/>
</dbReference>
<evidence type="ECO:0000256" key="12">
    <source>
        <dbReference type="RuleBase" id="RU000442"/>
    </source>
</evidence>
<organism evidence="18 19">
    <name type="scientific">Cryptococcus neoformans Tu259-1</name>
    <dbReference type="NCBI Taxonomy" id="1230072"/>
    <lineage>
        <taxon>Eukaryota</taxon>
        <taxon>Fungi</taxon>
        <taxon>Dikarya</taxon>
        <taxon>Basidiomycota</taxon>
        <taxon>Agaricomycotina</taxon>
        <taxon>Tremellomycetes</taxon>
        <taxon>Tremellales</taxon>
        <taxon>Cryptococcaceae</taxon>
        <taxon>Cryptococcus</taxon>
        <taxon>Cryptococcus neoformans species complex</taxon>
    </lineage>
</organism>
<evidence type="ECO:0000259" key="16">
    <source>
        <dbReference type="Pfam" id="PF08996"/>
    </source>
</evidence>
<comment type="similarity">
    <text evidence="2 12">Belongs to the DNA polymerase type-B family.</text>
</comment>
<dbReference type="Pfam" id="PF12254">
    <property type="entry name" value="DNA_pol_alpha_N"/>
    <property type="match status" value="1"/>
</dbReference>
<evidence type="ECO:0000256" key="4">
    <source>
        <dbReference type="ARBA" id="ARBA00022695"/>
    </source>
</evidence>
<dbReference type="GO" id="GO:0006273">
    <property type="term" value="P:lagging strand elongation"/>
    <property type="evidence" value="ECO:0007669"/>
    <property type="project" value="TreeGrafter"/>
</dbReference>
<evidence type="ECO:0000256" key="6">
    <source>
        <dbReference type="ARBA" id="ARBA00022723"/>
    </source>
</evidence>
<dbReference type="Gene3D" id="3.30.420.10">
    <property type="entry name" value="Ribonuclease H-like superfamily/Ribonuclease H"/>
    <property type="match status" value="1"/>
</dbReference>
<dbReference type="InterPro" id="IPR036397">
    <property type="entry name" value="RNaseH_sf"/>
</dbReference>
<dbReference type="CDD" id="cd05776">
    <property type="entry name" value="DNA_polB_alpha_exo"/>
    <property type="match status" value="1"/>
</dbReference>
<dbReference type="PANTHER" id="PTHR45861">
    <property type="entry name" value="DNA POLYMERASE ALPHA CATALYTIC SUBUNIT"/>
    <property type="match status" value="1"/>
</dbReference>
<dbReference type="InterPro" id="IPR042087">
    <property type="entry name" value="DNA_pol_B_thumb"/>
</dbReference>
<dbReference type="FunFam" id="1.10.132.60:FF:000004">
    <property type="entry name" value="DNA polymerase"/>
    <property type="match status" value="1"/>
</dbReference>
<feature type="domain" description="DNA-directed DNA polymerase family B multifunctional" evidence="14">
    <location>
        <begin position="818"/>
        <end position="1263"/>
    </location>
</feature>
<evidence type="ECO:0000313" key="18">
    <source>
        <dbReference type="EMBL" id="OXG19263.1"/>
    </source>
</evidence>
<dbReference type="EC" id="2.7.7.7" evidence="12"/>
<dbReference type="Pfam" id="PF03104">
    <property type="entry name" value="DNA_pol_B_exo1"/>
    <property type="match status" value="1"/>
</dbReference>
<dbReference type="GO" id="GO:0005658">
    <property type="term" value="C:alpha DNA polymerase:primase complex"/>
    <property type="evidence" value="ECO:0007669"/>
    <property type="project" value="UniProtKB-ARBA"/>
</dbReference>
<keyword evidence="8" id="KW-0862">Zinc</keyword>
<sequence>MSKEALQALRESRAKGGRLSQWKPEATEIYDSVTDEQYRSIVGSRNDQDDFIEDDDGGDYVDHGLEDWDGAERDDEESEDEDDFEGEDEELRKARKLRRAKAKAKALANSGKVPKPSKPKPKASYSDYARPSSSSTYRAAAVPSAMQEDDFMANLLSSVTAASNETACRKRKSSPEIPSSDGYQAPSSDSSFFSSRKRYGGDSDDETVWDAKRGVMGKKPRVSDATITPRGMSRDGDQENGYSFDDTMDVDDIVVKPEPLDSEEEEEIQMRKARPLTATNKLNGAAGAKRRVINSTSVKNVIKREPSPAPVIAPKAAPEIEEIQSVMPHVNGKPKAKANAKHWSAIQESLAASSSNQTSELDTVSAPVGSTKPEKVMEKDGSLRFFWLDHLEQDGIVHLVGKVLDKQTGKYVSACVSVTGIERCLYVKPRAKRFARGFETDLDVSEEDVLDEFENFRSQVGIDQYRCKFVKRKYAFEDKDVEKGESDWLEVVYGFDQPAIPMDSSGATFSHIFGTNTTPFELFVVNQKIMGPSWLEIKDIAPVEKASSWCKLEFYVTDPSEVNPFSETDPSAPKDTPPFTIMSVSLRTIVNHRENKTEILSVSMRTWDNYNIEDPTPPDQLRSQLNTIVRPIERFPNGLESKARSEKSQFQTVKTERALLNSMLGMIYRHDPDVIVGHNFLGGGFEALLYRMKELKADHWSRIGRFRRKGMNVSKMGSNVKLMAGRLVADLSSDAAKGMISSTTWSLTEMTNTHLKIQREDVDPEDTAGYFDHTATSPDRLIKFIRLCEVDAFFQMAIAARVQILPLTKQLTNLAGNSWNLTLNGGRAVRNEFILLHEFHRLEYVCPDKAPYKVKTRPTGDDDEVTEDIIAMKGQRGKAKYAGGLVFEPKRGLWDKYIIIMDFNSLYPSIIQEYNIDFTTVDRDEDENPEEEKIPDVPSSDVPQGVLPRIIATLVNRRRQVKTLMKDKSATPAKLLQYDIKQQALKLTANSMYGCLGFAGSRFSSRPLAALTTFKGREILTHTRELAESLQLDVVYGDTDSVFVNSNVTTYPEALKIANEFKRLVNERYKLLEIDLDAVFERILLLNKKKYAAVKIDEAGERSTEVKGLDMKRREFSKVSKDASAAVLKEILSGEATEVVVEKIHELLAKLGEAVRNSEIPIDDYIIFKRLGKNPEDYPDKKSQPHVQVALRMKQKGATVRAHDVIPYIICLDEHGKGGKTASADRAFHPDDLRRQGSELKIDHEYYLDQQILHPILRLCETIEGTERARLAECLGLDPLRYTSAGTAEAQEKEFFTFDSQISDNDRFRDADPLNLICPSCKEETVFVGLPNDASEVSNIRANGICCNSCQSVIHPASLQLQLENQIRSHISKYYLGWMTCDGEGCGLRTRAMSVYGKRCLGFIKENCWGTMRLEYTDAKLYNQLLYYRSLFDVEKILNAVRGSQRFGEHLHYTFYNNFYGGGPLTKNADEIRPLTTANQQVLSKLVAVTDTYLDKNGRRYVDLKGLFGFMERIKI</sequence>
<dbReference type="InterPro" id="IPR043502">
    <property type="entry name" value="DNA/RNA_pol_sf"/>
</dbReference>
<dbReference type="Gene3D" id="1.10.132.60">
    <property type="entry name" value="DNA polymerase family B, C-terminal domain"/>
    <property type="match status" value="1"/>
</dbReference>
<dbReference type="PANTHER" id="PTHR45861:SF1">
    <property type="entry name" value="DNA POLYMERASE ALPHA CATALYTIC SUBUNIT"/>
    <property type="match status" value="1"/>
</dbReference>
<dbReference type="Pfam" id="PF00136">
    <property type="entry name" value="DNA_pol_B"/>
    <property type="match status" value="1"/>
</dbReference>
<dbReference type="CDD" id="cd05532">
    <property type="entry name" value="POLBc_alpha"/>
    <property type="match status" value="1"/>
</dbReference>
<evidence type="ECO:0000256" key="9">
    <source>
        <dbReference type="ARBA" id="ARBA00022932"/>
    </source>
</evidence>
<feature type="region of interest" description="Disordered" evidence="13">
    <location>
        <begin position="40"/>
        <end position="141"/>
    </location>
</feature>
<dbReference type="SUPFAM" id="SSF53098">
    <property type="entry name" value="Ribonuclease H-like"/>
    <property type="match status" value="1"/>
</dbReference>
<dbReference type="GO" id="GO:0006281">
    <property type="term" value="P:DNA repair"/>
    <property type="evidence" value="ECO:0007669"/>
    <property type="project" value="UniProtKB-ARBA"/>
</dbReference>
<feature type="compositionally biased region" description="Acidic residues" evidence="13">
    <location>
        <begin position="67"/>
        <end position="89"/>
    </location>
</feature>
<reference evidence="18 19" key="1">
    <citation type="submission" date="2017-06" db="EMBL/GenBank/DDBJ databases">
        <title>Global population genomics of the pathogenic fungus Cryptococcus neoformans var. grubii.</title>
        <authorList>
            <person name="Cuomo C."/>
            <person name="Litvintseva A."/>
            <person name="Chen Y."/>
            <person name="Young S."/>
            <person name="Zeng Q."/>
            <person name="Chapman S."/>
            <person name="Gujja S."/>
            <person name="Saif S."/>
            <person name="Birren B."/>
        </authorList>
    </citation>
    <scope>NUCLEOTIDE SEQUENCE [LARGE SCALE GENOMIC DNA]</scope>
    <source>
        <strain evidence="18 19">Tu259-1</strain>
    </source>
</reference>
<dbReference type="InterPro" id="IPR045846">
    <property type="entry name" value="POLBc_alpha"/>
</dbReference>
<comment type="caution">
    <text evidence="18">The sequence shown here is derived from an EMBL/GenBank/DDBJ whole genome shotgun (WGS) entry which is preliminary data.</text>
</comment>
<dbReference type="SUPFAM" id="SSF56672">
    <property type="entry name" value="DNA/RNA polymerases"/>
    <property type="match status" value="1"/>
</dbReference>
<dbReference type="Proteomes" id="UP000199727">
    <property type="component" value="Unassembled WGS sequence"/>
</dbReference>
<dbReference type="Gene3D" id="3.90.1600.10">
    <property type="entry name" value="Palm domain of DNA polymerase"/>
    <property type="match status" value="2"/>
</dbReference>
<dbReference type="InterPro" id="IPR023211">
    <property type="entry name" value="DNA_pol_palm_dom_sf"/>
</dbReference>
<keyword evidence="4 12" id="KW-0548">Nucleotidyltransferase</keyword>
<keyword evidence="9 12" id="KW-0239">DNA-directed DNA polymerase</keyword>
<dbReference type="InterPro" id="IPR006134">
    <property type="entry name" value="DNA-dir_DNA_pol_B_multi_dom"/>
</dbReference>
<proteinExistence type="inferred from homology"/>
<dbReference type="InterPro" id="IPR024647">
    <property type="entry name" value="DNA_pol_a_cat_su_N"/>
</dbReference>
<dbReference type="FunFam" id="1.10.3200.20:FF:000002">
    <property type="entry name" value="DNA polymerase"/>
    <property type="match status" value="1"/>
</dbReference>
<dbReference type="GO" id="GO:0003688">
    <property type="term" value="F:DNA replication origin binding"/>
    <property type="evidence" value="ECO:0007669"/>
    <property type="project" value="TreeGrafter"/>
</dbReference>
<accession>A0A854QHC1</accession>
<dbReference type="Gene3D" id="2.40.50.730">
    <property type="match status" value="1"/>
</dbReference>
<dbReference type="GO" id="GO:0003697">
    <property type="term" value="F:single-stranded DNA binding"/>
    <property type="evidence" value="ECO:0007669"/>
    <property type="project" value="TreeGrafter"/>
</dbReference>
<dbReference type="PRINTS" id="PR00106">
    <property type="entry name" value="DNAPOLB"/>
</dbReference>
<name>A0A854QHC1_CRYNE</name>
<feature type="domain" description="Zinc finger DNA-directed DNA polymerase family B alpha" evidence="16">
    <location>
        <begin position="1300"/>
        <end position="1508"/>
    </location>
</feature>
<dbReference type="Pfam" id="PF08996">
    <property type="entry name" value="zf-DNA_Pol"/>
    <property type="match status" value="1"/>
</dbReference>
<feature type="region of interest" description="Disordered" evidence="13">
    <location>
        <begin position="351"/>
        <end position="373"/>
    </location>
</feature>
<keyword evidence="3 12" id="KW-0808">Transferase</keyword>
<gene>
    <name evidence="18" type="ORF">C361_04204</name>
</gene>
<dbReference type="FunFam" id="3.30.70.2820:FF:000001">
    <property type="entry name" value="DNA polymerase"/>
    <property type="match status" value="1"/>
</dbReference>
<dbReference type="Gene3D" id="3.30.70.2820">
    <property type="match status" value="1"/>
</dbReference>
<dbReference type="NCBIfam" id="TIGR00592">
    <property type="entry name" value="pol2"/>
    <property type="match status" value="1"/>
</dbReference>
<dbReference type="InterPro" id="IPR038256">
    <property type="entry name" value="Pol_alpha_znc_sf"/>
</dbReference>
<dbReference type="SMART" id="SM00486">
    <property type="entry name" value="POLBc"/>
    <property type="match status" value="1"/>
</dbReference>
<evidence type="ECO:0000256" key="11">
    <source>
        <dbReference type="ARBA" id="ARBA00023242"/>
    </source>
</evidence>
<comment type="catalytic activity">
    <reaction evidence="12">
        <text>DNA(n) + a 2'-deoxyribonucleoside 5'-triphosphate = DNA(n+1) + diphosphate</text>
        <dbReference type="Rhea" id="RHEA:22508"/>
        <dbReference type="Rhea" id="RHEA-COMP:17339"/>
        <dbReference type="Rhea" id="RHEA-COMP:17340"/>
        <dbReference type="ChEBI" id="CHEBI:33019"/>
        <dbReference type="ChEBI" id="CHEBI:61560"/>
        <dbReference type="ChEBI" id="CHEBI:173112"/>
        <dbReference type="EC" id="2.7.7.7"/>
    </reaction>
</comment>
<evidence type="ECO:0000256" key="5">
    <source>
        <dbReference type="ARBA" id="ARBA00022705"/>
    </source>
</evidence>
<dbReference type="GO" id="GO:0006272">
    <property type="term" value="P:leading strand elongation"/>
    <property type="evidence" value="ECO:0007669"/>
    <property type="project" value="TreeGrafter"/>
</dbReference>
<evidence type="ECO:0000256" key="1">
    <source>
        <dbReference type="ARBA" id="ARBA00004123"/>
    </source>
</evidence>
<evidence type="ECO:0000256" key="2">
    <source>
        <dbReference type="ARBA" id="ARBA00005755"/>
    </source>
</evidence>
<dbReference type="InterPro" id="IPR017964">
    <property type="entry name" value="DNA-dir_DNA_pol_B_CS"/>
</dbReference>
<feature type="region of interest" description="Disordered" evidence="13">
    <location>
        <begin position="1"/>
        <end position="25"/>
    </location>
</feature>
<evidence type="ECO:0000259" key="17">
    <source>
        <dbReference type="Pfam" id="PF12254"/>
    </source>
</evidence>
<evidence type="ECO:0000313" key="19">
    <source>
        <dbReference type="Proteomes" id="UP000199727"/>
    </source>
</evidence>
<keyword evidence="6" id="KW-0479">Metal-binding</keyword>
<protein>
    <recommendedName>
        <fullName evidence="12">DNA polymerase</fullName>
        <ecNumber evidence="12">2.7.7.7</ecNumber>
    </recommendedName>
</protein>
<evidence type="ECO:0000256" key="7">
    <source>
        <dbReference type="ARBA" id="ARBA00022771"/>
    </source>
</evidence>
<dbReference type="InterPro" id="IPR012337">
    <property type="entry name" value="RNaseH-like_sf"/>
</dbReference>
<comment type="subcellular location">
    <subcellularLocation>
        <location evidence="1">Nucleus</location>
    </subcellularLocation>
</comment>
<keyword evidence="5 12" id="KW-0235">DNA replication</keyword>
<feature type="region of interest" description="Disordered" evidence="13">
    <location>
        <begin position="163"/>
        <end position="250"/>
    </location>
</feature>
<dbReference type="PROSITE" id="PS00116">
    <property type="entry name" value="DNA_POLYMERASE_B"/>
    <property type="match status" value="1"/>
</dbReference>
<feature type="compositionally biased region" description="Low complexity" evidence="13">
    <location>
        <begin position="122"/>
        <end position="137"/>
    </location>
</feature>
<feature type="compositionally biased region" description="Acidic residues" evidence="13">
    <location>
        <begin position="49"/>
        <end position="59"/>
    </location>
</feature>
<feature type="compositionally biased region" description="Polar residues" evidence="13">
    <location>
        <begin position="351"/>
        <end position="362"/>
    </location>
</feature>
<dbReference type="InterPro" id="IPR015088">
    <property type="entry name" value="Znf_DNA-dir_DNA_pol_B_alpha"/>
</dbReference>
<dbReference type="EMBL" id="AMKT01000050">
    <property type="protein sequence ID" value="OXG19263.1"/>
    <property type="molecule type" value="Genomic_DNA"/>
</dbReference>
<evidence type="ECO:0000256" key="13">
    <source>
        <dbReference type="SAM" id="MobiDB-lite"/>
    </source>
</evidence>
<dbReference type="GO" id="GO:0003887">
    <property type="term" value="F:DNA-directed DNA polymerase activity"/>
    <property type="evidence" value="ECO:0007669"/>
    <property type="project" value="UniProtKB-KW"/>
</dbReference>
<dbReference type="InterPro" id="IPR006133">
    <property type="entry name" value="DNA-dir_DNA_pol_B_exonuc"/>
</dbReference>
<feature type="compositionally biased region" description="Basic residues" evidence="13">
    <location>
        <begin position="93"/>
        <end position="104"/>
    </location>
</feature>
<evidence type="ECO:0000256" key="8">
    <source>
        <dbReference type="ARBA" id="ARBA00022833"/>
    </source>
</evidence>
<feature type="compositionally biased region" description="Low complexity" evidence="13">
    <location>
        <begin position="105"/>
        <end position="114"/>
    </location>
</feature>
<evidence type="ECO:0000259" key="14">
    <source>
        <dbReference type="Pfam" id="PF00136"/>
    </source>
</evidence>
<dbReference type="OrthoDB" id="6755010at2759"/>
<evidence type="ECO:0000256" key="10">
    <source>
        <dbReference type="ARBA" id="ARBA00023125"/>
    </source>
</evidence>
<feature type="domain" description="DNA polymerase alpha catalytic subunit N-terminal" evidence="17">
    <location>
        <begin position="6"/>
        <end position="69"/>
    </location>
</feature>
<evidence type="ECO:0000256" key="3">
    <source>
        <dbReference type="ARBA" id="ARBA00022679"/>
    </source>
</evidence>
<keyword evidence="10 12" id="KW-0238">DNA-binding</keyword>
<evidence type="ECO:0000259" key="15">
    <source>
        <dbReference type="Pfam" id="PF03104"/>
    </source>
</evidence>
<dbReference type="GO" id="GO:0003682">
    <property type="term" value="F:chromatin binding"/>
    <property type="evidence" value="ECO:0007669"/>
    <property type="project" value="TreeGrafter"/>
</dbReference>
<keyword evidence="7" id="KW-0863">Zinc-finger</keyword>
<dbReference type="InterPro" id="IPR006172">
    <property type="entry name" value="DNA-dir_DNA_pol_B"/>
</dbReference>
<feature type="domain" description="DNA-directed DNA polymerase family B exonuclease" evidence="15">
    <location>
        <begin position="511"/>
        <end position="749"/>
    </location>
</feature>
<dbReference type="Gene3D" id="1.10.3200.20">
    <property type="entry name" value="DNA Polymerase alpha, zinc finger"/>
    <property type="match status" value="1"/>
</dbReference>
<keyword evidence="11" id="KW-0539">Nucleus</keyword>
<dbReference type="GO" id="GO:1902975">
    <property type="term" value="P:mitotic DNA replication initiation"/>
    <property type="evidence" value="ECO:0007669"/>
    <property type="project" value="InterPro"/>
</dbReference>
<dbReference type="FunFam" id="3.30.420.10:FF:000036">
    <property type="entry name" value="DNA polymerase"/>
    <property type="match status" value="1"/>
</dbReference>
<dbReference type="GO" id="GO:0008270">
    <property type="term" value="F:zinc ion binding"/>
    <property type="evidence" value="ECO:0007669"/>
    <property type="project" value="UniProtKB-KW"/>
</dbReference>